<sequence length="183" mass="21027">MNVRKPRLGHAAVAAILADMDRYLPSDTINRQDYRRCRTVYGLMNTAFRRVESSKEAEKEYRELQELEKDLRTRLNNLDAAKGIPVKMTQYLDELKAAVDDALARGVTLEFLMQGVNDMLEDKPNAQPEAQPARVTMMPDTKYKKVRGELAEAQKKIQKLNEENNALTMKVKRLEMERDRAGV</sequence>
<proteinExistence type="predicted"/>
<feature type="coiled-coil region" evidence="1">
    <location>
        <begin position="50"/>
        <end position="81"/>
    </location>
</feature>
<keyword evidence="1" id="KW-0175">Coiled coil</keyword>
<dbReference type="OrthoDB" id="3778493at2759"/>
<name>A0A6A5QZE7_AMPQU</name>
<accession>A0A6A5QZE7</accession>
<organism evidence="2 3">
    <name type="scientific">Ampelomyces quisqualis</name>
    <name type="common">Powdery mildew agent</name>
    <dbReference type="NCBI Taxonomy" id="50730"/>
    <lineage>
        <taxon>Eukaryota</taxon>
        <taxon>Fungi</taxon>
        <taxon>Dikarya</taxon>
        <taxon>Ascomycota</taxon>
        <taxon>Pezizomycotina</taxon>
        <taxon>Dothideomycetes</taxon>
        <taxon>Pleosporomycetidae</taxon>
        <taxon>Pleosporales</taxon>
        <taxon>Pleosporineae</taxon>
        <taxon>Phaeosphaeriaceae</taxon>
        <taxon>Ampelomyces</taxon>
    </lineage>
</organism>
<evidence type="ECO:0000256" key="1">
    <source>
        <dbReference type="SAM" id="Coils"/>
    </source>
</evidence>
<dbReference type="EMBL" id="ML979132">
    <property type="protein sequence ID" value="KAF1920240.1"/>
    <property type="molecule type" value="Genomic_DNA"/>
</dbReference>
<reference evidence="2" key="1">
    <citation type="journal article" date="2020" name="Stud. Mycol.">
        <title>101 Dothideomycetes genomes: a test case for predicting lifestyles and emergence of pathogens.</title>
        <authorList>
            <person name="Haridas S."/>
            <person name="Albert R."/>
            <person name="Binder M."/>
            <person name="Bloem J."/>
            <person name="Labutti K."/>
            <person name="Salamov A."/>
            <person name="Andreopoulos B."/>
            <person name="Baker S."/>
            <person name="Barry K."/>
            <person name="Bills G."/>
            <person name="Bluhm B."/>
            <person name="Cannon C."/>
            <person name="Castanera R."/>
            <person name="Culley D."/>
            <person name="Daum C."/>
            <person name="Ezra D."/>
            <person name="Gonzalez J."/>
            <person name="Henrissat B."/>
            <person name="Kuo A."/>
            <person name="Liang C."/>
            <person name="Lipzen A."/>
            <person name="Lutzoni F."/>
            <person name="Magnuson J."/>
            <person name="Mondo S."/>
            <person name="Nolan M."/>
            <person name="Ohm R."/>
            <person name="Pangilinan J."/>
            <person name="Park H.-J."/>
            <person name="Ramirez L."/>
            <person name="Alfaro M."/>
            <person name="Sun H."/>
            <person name="Tritt A."/>
            <person name="Yoshinaga Y."/>
            <person name="Zwiers L.-H."/>
            <person name="Turgeon B."/>
            <person name="Goodwin S."/>
            <person name="Spatafora J."/>
            <person name="Crous P."/>
            <person name="Grigoriev I."/>
        </authorList>
    </citation>
    <scope>NUCLEOTIDE SEQUENCE</scope>
    <source>
        <strain evidence="2">HMLAC05119</strain>
    </source>
</reference>
<evidence type="ECO:0000313" key="3">
    <source>
        <dbReference type="Proteomes" id="UP000800096"/>
    </source>
</evidence>
<dbReference type="AlphaFoldDB" id="A0A6A5QZE7"/>
<evidence type="ECO:0000313" key="2">
    <source>
        <dbReference type="EMBL" id="KAF1920240.1"/>
    </source>
</evidence>
<dbReference type="Proteomes" id="UP000800096">
    <property type="component" value="Unassembled WGS sequence"/>
</dbReference>
<gene>
    <name evidence="2" type="ORF">BDU57DRAFT_534037</name>
</gene>
<keyword evidence="3" id="KW-1185">Reference proteome</keyword>
<protein>
    <submittedName>
        <fullName evidence="2">Uncharacterized protein</fullName>
    </submittedName>
</protein>
<feature type="coiled-coil region" evidence="1">
    <location>
        <begin position="143"/>
        <end position="177"/>
    </location>
</feature>